<dbReference type="SMART" id="SM00062">
    <property type="entry name" value="PBPb"/>
    <property type="match status" value="1"/>
</dbReference>
<proteinExistence type="predicted"/>
<dbReference type="Proteomes" id="UP000002601">
    <property type="component" value="Chromosome"/>
</dbReference>
<sequence>MILFLLLIAFVLCLWLCTKMLTAFRIFILVFFLSIVSVNADASKLKLMAEEYPPYSYKQGGKPHGLFIDLVQKIQEKLDGESSEVTFYPWARGYKMLQFGDGDALFPMCMTAERSGMFKFVGPIFWDDVYFYTTKDSGIDLKELGDAKKVGKIAVTRDDVFHQNLVSMGYTNLDVSSSQKCDFLKLLRGRADLVPMGRKAISYFFERNPELDLSVLKRVGPPIFFTSSYIAFAHDTSDEVVRKWQAAFDELKMEGEWLKLLDKYFPPDKVN</sequence>
<dbReference type="AlphaFoldDB" id="C6BYE5"/>
<organism evidence="2 3">
    <name type="scientific">Maridesulfovibrio salexigens (strain ATCC 14822 / DSM 2638 / NCIMB 8403 / VKM B-1763)</name>
    <name type="common">Desulfovibrio salexigens</name>
    <dbReference type="NCBI Taxonomy" id="526222"/>
    <lineage>
        <taxon>Bacteria</taxon>
        <taxon>Pseudomonadati</taxon>
        <taxon>Thermodesulfobacteriota</taxon>
        <taxon>Desulfovibrionia</taxon>
        <taxon>Desulfovibrionales</taxon>
        <taxon>Desulfovibrionaceae</taxon>
        <taxon>Maridesulfovibrio</taxon>
    </lineage>
</organism>
<evidence type="ECO:0000313" key="3">
    <source>
        <dbReference type="Proteomes" id="UP000002601"/>
    </source>
</evidence>
<dbReference type="InterPro" id="IPR001638">
    <property type="entry name" value="Solute-binding_3/MltF_N"/>
</dbReference>
<dbReference type="PANTHER" id="PTHR38834:SF3">
    <property type="entry name" value="SOLUTE-BINDING PROTEIN FAMILY 3_N-TERMINAL DOMAIN-CONTAINING PROTEIN"/>
    <property type="match status" value="1"/>
</dbReference>
<dbReference type="KEGG" id="dsa:Desal_0670"/>
<protein>
    <submittedName>
        <fullName evidence="2">Extracellular solute-binding protein family 3</fullName>
    </submittedName>
</protein>
<dbReference type="HOGENOM" id="CLU_064076_1_1_7"/>
<reference evidence="2 3" key="1">
    <citation type="submission" date="2009-06" db="EMBL/GenBank/DDBJ databases">
        <title>Complete sequence of Desulfovibrio salexigens DSM 2638.</title>
        <authorList>
            <consortium name="US DOE Joint Genome Institute"/>
            <person name="Lucas S."/>
            <person name="Copeland A."/>
            <person name="Lapidus A."/>
            <person name="Glavina del Rio T."/>
            <person name="Tice H."/>
            <person name="Bruce D."/>
            <person name="Goodwin L."/>
            <person name="Pitluck S."/>
            <person name="Munk A.C."/>
            <person name="Brettin T."/>
            <person name="Detter J.C."/>
            <person name="Han C."/>
            <person name="Tapia R."/>
            <person name="Larimer F."/>
            <person name="Land M."/>
            <person name="Hauser L."/>
            <person name="Kyrpides N."/>
            <person name="Anderson I."/>
            <person name="Wall J.D."/>
            <person name="Arkin A.P."/>
            <person name="Dehal P."/>
            <person name="Chivian D."/>
            <person name="Giles B."/>
            <person name="Hazen T.C."/>
        </authorList>
    </citation>
    <scope>NUCLEOTIDE SEQUENCE [LARGE SCALE GENOMIC DNA]</scope>
    <source>
        <strain evidence="3">ATCC 14822 / DSM 2638 / NCIMB 8403 / VKM B-1763</strain>
    </source>
</reference>
<dbReference type="Pfam" id="PF00497">
    <property type="entry name" value="SBP_bac_3"/>
    <property type="match status" value="1"/>
</dbReference>
<dbReference type="EMBL" id="CP001649">
    <property type="protein sequence ID" value="ACS78736.1"/>
    <property type="molecule type" value="Genomic_DNA"/>
</dbReference>
<evidence type="ECO:0000313" key="2">
    <source>
        <dbReference type="EMBL" id="ACS78736.1"/>
    </source>
</evidence>
<dbReference type="eggNOG" id="COG0834">
    <property type="taxonomic scope" value="Bacteria"/>
</dbReference>
<dbReference type="SUPFAM" id="SSF53850">
    <property type="entry name" value="Periplasmic binding protein-like II"/>
    <property type="match status" value="1"/>
</dbReference>
<feature type="domain" description="Solute-binding protein family 3/N-terminal" evidence="1">
    <location>
        <begin position="44"/>
        <end position="268"/>
    </location>
</feature>
<evidence type="ECO:0000259" key="1">
    <source>
        <dbReference type="SMART" id="SM00062"/>
    </source>
</evidence>
<name>C6BYE5_MARSD</name>
<gene>
    <name evidence="2" type="ordered locus">Desal_0670</name>
</gene>
<accession>C6BYE5</accession>
<dbReference type="STRING" id="526222.Desal_0670"/>
<dbReference type="PANTHER" id="PTHR38834">
    <property type="entry name" value="PERIPLASMIC SUBSTRATE BINDING PROTEIN FAMILY 3"/>
    <property type="match status" value="1"/>
</dbReference>
<dbReference type="Gene3D" id="3.40.190.10">
    <property type="entry name" value="Periplasmic binding protein-like II"/>
    <property type="match status" value="2"/>
</dbReference>
<keyword evidence="3" id="KW-1185">Reference proteome</keyword>